<dbReference type="InterPro" id="IPR029044">
    <property type="entry name" value="Nucleotide-diphossugar_trans"/>
</dbReference>
<gene>
    <name evidence="2" type="primary">rfbF</name>
    <name evidence="2" type="ORF">K8W16_09615</name>
</gene>
<dbReference type="InterPro" id="IPR013446">
    <property type="entry name" value="G1P_cyt_trans-like"/>
</dbReference>
<organism evidence="2 3">
    <name type="scientific">Mailhella massiliensis</name>
    <dbReference type="NCBI Taxonomy" id="1903261"/>
    <lineage>
        <taxon>Bacteria</taxon>
        <taxon>Pseudomonadati</taxon>
        <taxon>Thermodesulfobacteriota</taxon>
        <taxon>Desulfovibrionia</taxon>
        <taxon>Desulfovibrionales</taxon>
        <taxon>Desulfovibrionaceae</taxon>
        <taxon>Mailhella</taxon>
    </lineage>
</organism>
<evidence type="ECO:0000259" key="1">
    <source>
        <dbReference type="Pfam" id="PF00483"/>
    </source>
</evidence>
<keyword evidence="2" id="KW-0808">Transferase</keyword>
<evidence type="ECO:0000313" key="3">
    <source>
        <dbReference type="Proteomes" id="UP000698963"/>
    </source>
</evidence>
<protein>
    <submittedName>
        <fullName evidence="2">Glucose-1-phosphate cytidylyltransferase</fullName>
        <ecNumber evidence="2">2.7.7.33</ecNumber>
    </submittedName>
</protein>
<comment type="caution">
    <text evidence="2">The sequence shown here is derived from an EMBL/GenBank/DDBJ whole genome shotgun (WGS) entry which is preliminary data.</text>
</comment>
<evidence type="ECO:0000313" key="2">
    <source>
        <dbReference type="EMBL" id="HJD97886.1"/>
    </source>
</evidence>
<dbReference type="Gene3D" id="3.90.550.10">
    <property type="entry name" value="Spore Coat Polysaccharide Biosynthesis Protein SpsA, Chain A"/>
    <property type="match status" value="1"/>
</dbReference>
<dbReference type="EC" id="2.7.7.33" evidence="2"/>
<proteinExistence type="predicted"/>
<reference evidence="2" key="2">
    <citation type="submission" date="2021-09" db="EMBL/GenBank/DDBJ databases">
        <authorList>
            <person name="Gilroy R."/>
        </authorList>
    </citation>
    <scope>NUCLEOTIDE SEQUENCE</scope>
    <source>
        <strain evidence="2">ChiGjej2B2-19336</strain>
    </source>
</reference>
<dbReference type="InterPro" id="IPR046981">
    <property type="entry name" value="G1P_cyt_trans"/>
</dbReference>
<dbReference type="Pfam" id="PF00483">
    <property type="entry name" value="NTP_transferase"/>
    <property type="match status" value="1"/>
</dbReference>
<feature type="domain" description="Nucleotidyl transferase" evidence="1">
    <location>
        <begin position="2"/>
        <end position="191"/>
    </location>
</feature>
<dbReference type="PANTHER" id="PTHR47183:SF1">
    <property type="entry name" value="GLUCOSE-1-PHOSPHATE CYTIDYLYLTRANSFERASE"/>
    <property type="match status" value="1"/>
</dbReference>
<dbReference type="AlphaFoldDB" id="A0A921AXJ6"/>
<dbReference type="InterPro" id="IPR005835">
    <property type="entry name" value="NTP_transferase_dom"/>
</dbReference>
<dbReference type="NCBIfam" id="TIGR02623">
    <property type="entry name" value="G1P_cyt_trans"/>
    <property type="match status" value="1"/>
</dbReference>
<dbReference type="EMBL" id="DYZA01000193">
    <property type="protein sequence ID" value="HJD97886.1"/>
    <property type="molecule type" value="Genomic_DNA"/>
</dbReference>
<keyword evidence="2" id="KW-0548">Nucleotidyltransferase</keyword>
<dbReference type="GO" id="GO:0047343">
    <property type="term" value="F:glucose-1-phosphate cytidylyltransferase activity"/>
    <property type="evidence" value="ECO:0007669"/>
    <property type="project" value="UniProtKB-EC"/>
</dbReference>
<dbReference type="Proteomes" id="UP000698963">
    <property type="component" value="Unassembled WGS sequence"/>
</dbReference>
<name>A0A921AXJ6_9BACT</name>
<accession>A0A921AXJ6</accession>
<dbReference type="PANTHER" id="PTHR47183">
    <property type="entry name" value="GLUCOSE-1-PHOSPHATE CYTIDYLYLTRANSFERASE-RELATED"/>
    <property type="match status" value="1"/>
</dbReference>
<reference evidence="2" key="1">
    <citation type="journal article" date="2021" name="PeerJ">
        <title>Extensive microbial diversity within the chicken gut microbiome revealed by metagenomics and culture.</title>
        <authorList>
            <person name="Gilroy R."/>
            <person name="Ravi A."/>
            <person name="Getino M."/>
            <person name="Pursley I."/>
            <person name="Horton D.L."/>
            <person name="Alikhan N.F."/>
            <person name="Baker D."/>
            <person name="Gharbi K."/>
            <person name="Hall N."/>
            <person name="Watson M."/>
            <person name="Adriaenssens E.M."/>
            <person name="Foster-Nyarko E."/>
            <person name="Jarju S."/>
            <person name="Secka A."/>
            <person name="Antonio M."/>
            <person name="Oren A."/>
            <person name="Chaudhuri R.R."/>
            <person name="La Ragione R."/>
            <person name="Hildebrand F."/>
            <person name="Pallen M.J."/>
        </authorList>
    </citation>
    <scope>NUCLEOTIDE SEQUENCE</scope>
    <source>
        <strain evidence="2">ChiGjej2B2-19336</strain>
    </source>
</reference>
<dbReference type="GO" id="GO:0009243">
    <property type="term" value="P:O antigen biosynthetic process"/>
    <property type="evidence" value="ECO:0007669"/>
    <property type="project" value="InterPro"/>
</dbReference>
<dbReference type="SUPFAM" id="SSF53448">
    <property type="entry name" value="Nucleotide-diphospho-sugar transferases"/>
    <property type="match status" value="1"/>
</dbReference>
<sequence>MGTRLGEETSIRPKPMVEIGGRPILWHIMKIYSHYGFHDFIVLCGYRHEYIKEYFMNYFMDNSDVTFDLASNAVKVHEKRVEPWKVTLVDTGRDTMTGGRLRRVRGYVGEETFMLTYGDGVADIDIPALIAHHRRCGRLATLTAVQPEGRFGALSIEDDAQVSSFQEKPRQGGGWINGGFFVLEPEVFDYIPPGDDAVWEQAPLRALARDGQLCAYRHEGFWRPMDMLKDKKDLNALWDSGQAPWKIWRD</sequence>
<dbReference type="CDD" id="cd02524">
    <property type="entry name" value="G1P_cytidylyltransferase"/>
    <property type="match status" value="1"/>
</dbReference>